<name>C9ZRN6_TRYB9</name>
<dbReference type="KEGG" id="tbg:TbgDal_VII30"/>
<dbReference type="RefSeq" id="XP_011774305.1">
    <property type="nucleotide sequence ID" value="XM_011776003.1"/>
</dbReference>
<sequence>MTVVTVQAPSIHVHTVSCSCDISMLHVGTVYRILTYFRALLLIDEESIPCFLRRHLPLSLLWLGATTASQGFGGGQERDATCKAIFFFFCVPPGLSVVTAIIACG</sequence>
<evidence type="ECO:0000313" key="2">
    <source>
        <dbReference type="Proteomes" id="UP000002316"/>
    </source>
</evidence>
<accession>C9ZRN6</accession>
<proteinExistence type="predicted"/>
<protein>
    <submittedName>
        <fullName evidence="1">Uncharacterized protein</fullName>
    </submittedName>
</protein>
<reference evidence="2" key="1">
    <citation type="journal article" date="2010" name="PLoS Negl. Trop. Dis.">
        <title>The genome sequence of Trypanosoma brucei gambiense, causative agent of chronic human african trypanosomiasis.</title>
        <authorList>
            <person name="Jackson A.P."/>
            <person name="Sanders M."/>
            <person name="Berry A."/>
            <person name="McQuillan J."/>
            <person name="Aslett M.A."/>
            <person name="Quail M.A."/>
            <person name="Chukualim B."/>
            <person name="Capewell P."/>
            <person name="MacLeod A."/>
            <person name="Melville S.E."/>
            <person name="Gibson W."/>
            <person name="Barry J.D."/>
            <person name="Berriman M."/>
            <person name="Hertz-Fowler C."/>
        </authorList>
    </citation>
    <scope>NUCLEOTIDE SEQUENCE [LARGE SCALE GENOMIC DNA]</scope>
    <source>
        <strain evidence="2">MHOM/CI/86/DAL972</strain>
    </source>
</reference>
<evidence type="ECO:0000313" key="1">
    <source>
        <dbReference type="EMBL" id="CBH12022.1"/>
    </source>
</evidence>
<dbReference type="Proteomes" id="UP000002316">
    <property type="component" value="Chromosome 7"/>
</dbReference>
<dbReference type="AlphaFoldDB" id="C9ZRN6"/>
<dbReference type="GeneID" id="23862471"/>
<gene>
    <name evidence="1" type="ORF">TbgDal_VII30</name>
</gene>
<organism evidence="1 2">
    <name type="scientific">Trypanosoma brucei gambiense (strain MHOM/CI/86/DAL972)</name>
    <dbReference type="NCBI Taxonomy" id="679716"/>
    <lineage>
        <taxon>Eukaryota</taxon>
        <taxon>Discoba</taxon>
        <taxon>Euglenozoa</taxon>
        <taxon>Kinetoplastea</taxon>
        <taxon>Metakinetoplastina</taxon>
        <taxon>Trypanosomatida</taxon>
        <taxon>Trypanosomatidae</taxon>
        <taxon>Trypanosoma</taxon>
    </lineage>
</organism>
<dbReference type="EMBL" id="FN554970">
    <property type="protein sequence ID" value="CBH12022.1"/>
    <property type="molecule type" value="Genomic_DNA"/>
</dbReference>